<protein>
    <recommendedName>
        <fullName evidence="1">Helicase C-terminal domain-containing protein</fullName>
    </recommendedName>
</protein>
<evidence type="ECO:0000259" key="1">
    <source>
        <dbReference type="Pfam" id="PF00271"/>
    </source>
</evidence>
<dbReference type="EMBL" id="GL891382">
    <property type="protein sequence ID" value="EGO53327.1"/>
    <property type="molecule type" value="Genomic_DNA"/>
</dbReference>
<gene>
    <name evidence="2" type="ORF">NEUTE1DRAFT_55928</name>
</gene>
<dbReference type="Gene3D" id="3.40.50.300">
    <property type="entry name" value="P-loop containing nucleotide triphosphate hydrolases"/>
    <property type="match status" value="1"/>
</dbReference>
<dbReference type="VEuPathDB" id="FungiDB:NEUTE1DRAFT_55928"/>
<dbReference type="OrthoDB" id="5148578at2759"/>
<proteinExistence type="predicted"/>
<keyword evidence="3" id="KW-1185">Reference proteome</keyword>
<dbReference type="Proteomes" id="UP000008065">
    <property type="component" value="Unassembled WGS sequence"/>
</dbReference>
<dbReference type="KEGG" id="nte:NEUTE1DRAFT55928"/>
<evidence type="ECO:0000313" key="3">
    <source>
        <dbReference type="Proteomes" id="UP000008065"/>
    </source>
</evidence>
<feature type="domain" description="Helicase C-terminal" evidence="1">
    <location>
        <begin position="6"/>
        <end position="49"/>
    </location>
</feature>
<dbReference type="InterPro" id="IPR001650">
    <property type="entry name" value="Helicase_C-like"/>
</dbReference>
<reference evidence="3" key="1">
    <citation type="journal article" date="2011" name="Genetics">
        <title>Massive changes in genome architecture accompany the transition to self-fertility in the filamentous fungus Neurospora tetrasperma.</title>
        <authorList>
            <person name="Ellison C.E."/>
            <person name="Stajich J.E."/>
            <person name="Jacobson D.J."/>
            <person name="Natvig D.O."/>
            <person name="Lapidus A."/>
            <person name="Foster B."/>
            <person name="Aerts A."/>
            <person name="Riley R."/>
            <person name="Lindquist E.A."/>
            <person name="Grigoriev I.V."/>
            <person name="Taylor J.W."/>
        </authorList>
    </citation>
    <scope>NUCLEOTIDE SEQUENCE [LARGE SCALE GENOMIC DNA]</scope>
    <source>
        <strain evidence="3">FGSC 2508 / P0657</strain>
    </source>
</reference>
<sequence length="54" mass="6272">VRTINKNIIFKDFIEDIDYRIICATVALGIGMDIPNVNRVVQFRLPKKLSFTDF</sequence>
<dbReference type="AlphaFoldDB" id="F8N2R3"/>
<feature type="non-terminal residue" evidence="2">
    <location>
        <position position="1"/>
    </location>
</feature>
<dbReference type="SUPFAM" id="SSF52540">
    <property type="entry name" value="P-loop containing nucleoside triphosphate hydrolases"/>
    <property type="match status" value="1"/>
</dbReference>
<dbReference type="RefSeq" id="XP_009856941.1">
    <property type="nucleotide sequence ID" value="XM_009858639.1"/>
</dbReference>
<organism evidence="2 3">
    <name type="scientific">Neurospora tetrasperma (strain FGSC 2508 / ATCC MYA-4615 / P0657)</name>
    <dbReference type="NCBI Taxonomy" id="510951"/>
    <lineage>
        <taxon>Eukaryota</taxon>
        <taxon>Fungi</taxon>
        <taxon>Dikarya</taxon>
        <taxon>Ascomycota</taxon>
        <taxon>Pezizomycotina</taxon>
        <taxon>Sordariomycetes</taxon>
        <taxon>Sordariomycetidae</taxon>
        <taxon>Sordariales</taxon>
        <taxon>Sordariaceae</taxon>
        <taxon>Neurospora</taxon>
    </lineage>
</organism>
<dbReference type="InterPro" id="IPR027417">
    <property type="entry name" value="P-loop_NTPase"/>
</dbReference>
<accession>F8N2R3</accession>
<name>F8N2R3_NEUT8</name>
<dbReference type="HOGENOM" id="CLU_3056047_0_0_1"/>
<evidence type="ECO:0000313" key="2">
    <source>
        <dbReference type="EMBL" id="EGO53327.1"/>
    </source>
</evidence>
<dbReference type="GeneID" id="20828507"/>
<dbReference type="Pfam" id="PF00271">
    <property type="entry name" value="Helicase_C"/>
    <property type="match status" value="1"/>
</dbReference>